<keyword evidence="2" id="KW-1185">Reference proteome</keyword>
<evidence type="ECO:0000313" key="1">
    <source>
        <dbReference type="EMBL" id="WVX82739.1"/>
    </source>
</evidence>
<evidence type="ECO:0000313" key="2">
    <source>
        <dbReference type="Proteomes" id="UP001357223"/>
    </source>
</evidence>
<organism evidence="1 2">
    <name type="scientific">Niallia oryzisoli</name>
    <dbReference type="NCBI Taxonomy" id="1737571"/>
    <lineage>
        <taxon>Bacteria</taxon>
        <taxon>Bacillati</taxon>
        <taxon>Bacillota</taxon>
        <taxon>Bacilli</taxon>
        <taxon>Bacillales</taxon>
        <taxon>Bacillaceae</taxon>
        <taxon>Niallia</taxon>
    </lineage>
</organism>
<dbReference type="Proteomes" id="UP001357223">
    <property type="component" value="Chromosome"/>
</dbReference>
<proteinExistence type="predicted"/>
<accession>A0ABZ2CG35</accession>
<dbReference type="RefSeq" id="WP_338451634.1">
    <property type="nucleotide sequence ID" value="NZ_CP137640.1"/>
</dbReference>
<dbReference type="EMBL" id="CP137640">
    <property type="protein sequence ID" value="WVX82739.1"/>
    <property type="molecule type" value="Genomic_DNA"/>
</dbReference>
<name>A0ABZ2CG35_9BACI</name>
<reference evidence="1 2" key="1">
    <citation type="submission" date="2023-10" db="EMBL/GenBank/DDBJ databases">
        <title>Niallia locisalis sp.nov. isolated from a salt pond sample.</title>
        <authorList>
            <person name="Li X.-J."/>
            <person name="Dong L."/>
        </authorList>
    </citation>
    <scope>NUCLEOTIDE SEQUENCE [LARGE SCALE GENOMIC DNA]</scope>
    <source>
        <strain evidence="1 2">DSM 29761</strain>
    </source>
</reference>
<gene>
    <name evidence="1" type="ORF">R4Z09_07080</name>
</gene>
<sequence>MNKIIHLLAMIILTIITISVLNNAAKTEESFTYFPPDRDASFQSAVTSLALTGDTNNGYTILWNASSVLDRKAYLRQDISLLYVNGRLKEKIGMEWKQKEEKIQLEKKVPEQNSAYFQAISFHHAEIHSNDKITSTQKMTHDELYVLHSKFTPLHSFRQPIGKEEKEWKYVIDQMIEKRLKHSLLKAEKTYNINQKHYAIFPLTDMYQFEDSSLPGFSERETKKILGRLWEGIYKNYFLGIQKMDGTTADPSGSTIPLILIAKDQSHLFVISELKNGETMILRQQIPAH</sequence>
<protein>
    <submittedName>
        <fullName evidence="1">Uncharacterized protein</fullName>
    </submittedName>
</protein>